<comment type="catalytic activity">
    <reaction evidence="14">
        <text>[protein]-peptidylproline (omega=180) = [protein]-peptidylproline (omega=0)</text>
        <dbReference type="Rhea" id="RHEA:16237"/>
        <dbReference type="Rhea" id="RHEA-COMP:10747"/>
        <dbReference type="Rhea" id="RHEA-COMP:10748"/>
        <dbReference type="ChEBI" id="CHEBI:83833"/>
        <dbReference type="ChEBI" id="CHEBI:83834"/>
        <dbReference type="EC" id="5.2.1.8"/>
    </reaction>
</comment>
<gene>
    <name evidence="13" type="primary">pdxA</name>
    <name evidence="14" type="synonym">surA</name>
    <name evidence="17" type="ORF">XPR_3891</name>
</gene>
<dbReference type="HAMAP" id="MF_00536">
    <property type="entry name" value="PdxA"/>
    <property type="match status" value="1"/>
</dbReference>
<keyword evidence="13" id="KW-0862">Zinc</keyword>
<dbReference type="InterPro" id="IPR000297">
    <property type="entry name" value="PPIase_PpiC"/>
</dbReference>
<dbReference type="Gene3D" id="1.10.4030.10">
    <property type="entry name" value="Porin chaperone SurA, peptide-binding domain"/>
    <property type="match status" value="1"/>
</dbReference>
<feature type="binding site" evidence="13">
    <location>
        <position position="758"/>
    </location>
    <ligand>
        <name>substrate</name>
    </ligand>
</feature>
<comment type="function">
    <text evidence="13">Catalyzes the NAD(P)-dependent oxidation of 4-(phosphooxy)-L-threonine (HTP) into 2-amino-3-oxo-4-(phosphooxy)butyric acid which spontaneously decarboxylates to form 3-amino-2-oxopropyl phosphate (AHAP).</text>
</comment>
<evidence type="ECO:0000256" key="13">
    <source>
        <dbReference type="HAMAP-Rule" id="MF_00536"/>
    </source>
</evidence>
<keyword evidence="10 14" id="KW-0697">Rotamase</keyword>
<evidence type="ECO:0000256" key="9">
    <source>
        <dbReference type="ARBA" id="ARBA00023096"/>
    </source>
</evidence>
<evidence type="ECO:0000259" key="16">
    <source>
        <dbReference type="PROSITE" id="PS50198"/>
    </source>
</evidence>
<evidence type="ECO:0000256" key="6">
    <source>
        <dbReference type="ARBA" id="ARBA00022857"/>
    </source>
</evidence>
<feature type="signal peptide" evidence="14">
    <location>
        <begin position="1"/>
        <end position="25"/>
    </location>
</feature>
<comment type="caution">
    <text evidence="17">The sequence shown here is derived from an EMBL/GenBank/DDBJ whole genome shotgun (WGS) entry which is preliminary data.</text>
</comment>
<dbReference type="Proteomes" id="UP000019084">
    <property type="component" value="Unassembled WGS sequence"/>
</dbReference>
<feature type="domain" description="PpiC" evidence="16">
    <location>
        <begin position="174"/>
        <end position="276"/>
    </location>
</feature>
<comment type="similarity">
    <text evidence="13">Belongs to the PdxA family.</text>
</comment>
<dbReference type="InterPro" id="IPR037510">
    <property type="entry name" value="PdxA"/>
</dbReference>
<evidence type="ECO:0000256" key="10">
    <source>
        <dbReference type="ARBA" id="ARBA00023110"/>
    </source>
</evidence>
<sequence length="794" mass="84617" precursor="true">MTKPFSVVLASLLVLTSTLSPLASAQQSQPLDRIAAIVDEDVVLQSELDRAVRNVKSQYAGRENQLPPDDVLQRQVLERLVRVKLQVGRADGSGIRVSDEELNRAIASIAQQNGTTVDGLRQKLAADGMGYGDFRASVRDEIIVQHLRQSFAQSRISVSEGEVDTALAQQATTGSQYHLAHILVGLPEGATADQIATGQKKVDGVKALIDKGELDFSAAAVRYSDSPNALEGGDLGWRSLDEIPNAFAQLIRDMQPGQVAGPLRGPSGFQLLKLVEMRDANAGGEKKLVTEYNARHILVRINDSQTEAQAKAKIDTLRARITGGADFQATAKESSEDTNSRGQGGDLGWFPADAFGPDFGKQVEGLADGAVSEPFRTQAGWHIVQRVGSRQTDVSAESQRAQIRETIGRRKLEEEYNRYLQELRGEAYVSFRTGDRADGDASAAPAKPANPAAPAAPRRTAARRRHSRRADSMLPSLALVPGEPAGIGPELCVRLAQRPRSDAHLIAYADPDTLHSAAKALSLSVRLLDPDQRARAPGDLPLHPIRQAAPTRFGITDPANAAAVIAGLRGAAGDCLSGKLQGIVTGPVHKAAINAGGIPYTGTTELLADQAGCPVVMMLANAIVRVALVTTHLPLRAVADAITADAVTRCLRITDSAMRRDFGLERPRIAVLGLNPHAGEDGHLGREELDIIIPVLEQLRGDGMQLIGPLPADTAFLPQKLTGFDAVVAMYHDQGLPVLKYSGFEQAVNITLGLPYPRVAVDHGTALELAGRGIADPSSLMAATELCARLAARG</sequence>
<feature type="chain" id="PRO_5009023986" description="Multifunctional fusion protein" evidence="14">
    <location>
        <begin position="26"/>
        <end position="794"/>
    </location>
</feature>
<evidence type="ECO:0000256" key="5">
    <source>
        <dbReference type="ARBA" id="ARBA00022764"/>
    </source>
</evidence>
<comment type="caution">
    <text evidence="13">Lacks conserved residue(s) required for the propagation of feature annotation.</text>
</comment>
<dbReference type="AlphaFoldDB" id="W4SL55"/>
<dbReference type="GO" id="GO:0051287">
    <property type="term" value="F:NAD binding"/>
    <property type="evidence" value="ECO:0007669"/>
    <property type="project" value="InterPro"/>
</dbReference>
<comment type="pathway">
    <text evidence="13">Cofactor biosynthesis; pyridoxine 5'-phosphate biosynthesis; pyridoxine 5'-phosphate from D-erythrose 4-phosphate: step 4/5.</text>
</comment>
<dbReference type="PROSITE" id="PS50198">
    <property type="entry name" value="PPIC_PPIASE_2"/>
    <property type="match status" value="2"/>
</dbReference>
<comment type="catalytic activity">
    <reaction evidence="13">
        <text>4-(phosphooxy)-L-threonine + NAD(+) = 3-amino-2-oxopropyl phosphate + CO2 + NADH</text>
        <dbReference type="Rhea" id="RHEA:32275"/>
        <dbReference type="ChEBI" id="CHEBI:16526"/>
        <dbReference type="ChEBI" id="CHEBI:57279"/>
        <dbReference type="ChEBI" id="CHEBI:57540"/>
        <dbReference type="ChEBI" id="CHEBI:57945"/>
        <dbReference type="ChEBI" id="CHEBI:58452"/>
        <dbReference type="EC" id="1.1.1.262"/>
    </reaction>
</comment>
<comment type="subcellular location">
    <subcellularLocation>
        <location evidence="13">Cytoplasm</location>
    </subcellularLocation>
    <subcellularLocation>
        <location evidence="14">Periplasm</location>
    </subcellularLocation>
    <text evidence="14">Is capable of associating with the outer membrane.</text>
</comment>
<evidence type="ECO:0000256" key="4">
    <source>
        <dbReference type="ARBA" id="ARBA00022737"/>
    </source>
</evidence>
<feature type="binding site" evidence="13">
    <location>
        <position position="740"/>
    </location>
    <ligand>
        <name>substrate</name>
    </ligand>
</feature>
<proteinExistence type="inferred from homology"/>
<dbReference type="InterPro" id="IPR015391">
    <property type="entry name" value="SurA_N"/>
</dbReference>
<comment type="subunit">
    <text evidence="13">Homodimer.</text>
</comment>
<dbReference type="SUPFAM" id="SSF54534">
    <property type="entry name" value="FKBP-like"/>
    <property type="match status" value="2"/>
</dbReference>
<evidence type="ECO:0000256" key="11">
    <source>
        <dbReference type="ARBA" id="ARBA00023186"/>
    </source>
</evidence>
<dbReference type="InterPro" id="IPR050280">
    <property type="entry name" value="OMP_Chaperone_SurA"/>
</dbReference>
<dbReference type="InterPro" id="IPR005255">
    <property type="entry name" value="PdxA_fam"/>
</dbReference>
<dbReference type="PANTHER" id="PTHR47637">
    <property type="entry name" value="CHAPERONE SURA"/>
    <property type="match status" value="1"/>
</dbReference>
<dbReference type="UniPathway" id="UPA00244">
    <property type="reaction ID" value="UER00312"/>
</dbReference>
<reference evidence="17 18" key="1">
    <citation type="submission" date="2014-01" db="EMBL/GenBank/DDBJ databases">
        <title>Genome sequence and analysis of Xanthomonas arboricola pv. pruni.</title>
        <authorList>
            <person name="Fujikawa T."/>
            <person name="Nakazono-Nagaoka E."/>
        </authorList>
    </citation>
    <scope>NUCLEOTIDE SEQUENCE [LARGE SCALE GENOMIC DNA]</scope>
    <source>
        <strain evidence="18">MAFF 301420</strain>
    </source>
</reference>
<comment type="cofactor">
    <cofactor evidence="13">
        <name>Zn(2+)</name>
        <dbReference type="ChEBI" id="CHEBI:29105"/>
    </cofactor>
    <cofactor evidence="13">
        <name>Mg(2+)</name>
        <dbReference type="ChEBI" id="CHEBI:18420"/>
    </cofactor>
    <cofactor evidence="13">
        <name>Co(2+)</name>
        <dbReference type="ChEBI" id="CHEBI:48828"/>
    </cofactor>
    <text evidence="13">Binds 1 divalent metal cation per subunit. Can use ions such as Zn(2+), Mg(2+) or Co(2+).</text>
</comment>
<dbReference type="NCBIfam" id="TIGR00557">
    <property type="entry name" value="pdxA"/>
    <property type="match status" value="1"/>
</dbReference>
<dbReference type="GO" id="GO:0008270">
    <property type="term" value="F:zinc ion binding"/>
    <property type="evidence" value="ECO:0007669"/>
    <property type="project" value="UniProtKB-UniRule"/>
</dbReference>
<dbReference type="Gene3D" id="3.10.50.40">
    <property type="match status" value="2"/>
</dbReference>
<accession>W4SL55</accession>
<dbReference type="Pfam" id="PF00639">
    <property type="entry name" value="Rotamase"/>
    <property type="match status" value="2"/>
</dbReference>
<dbReference type="GO" id="GO:0006457">
    <property type="term" value="P:protein folding"/>
    <property type="evidence" value="ECO:0007669"/>
    <property type="project" value="UniProtKB-UniRule"/>
</dbReference>
<evidence type="ECO:0000256" key="8">
    <source>
        <dbReference type="ARBA" id="ARBA00023027"/>
    </source>
</evidence>
<dbReference type="EC" id="5.2.1.8" evidence="14"/>
<feature type="binding site" evidence="13">
    <location>
        <position position="732"/>
    </location>
    <ligand>
        <name>a divalent metal cation</name>
        <dbReference type="ChEBI" id="CHEBI:60240"/>
        <note>ligand shared between dimeric partners</note>
    </ligand>
</feature>
<dbReference type="PANTHER" id="PTHR47637:SF1">
    <property type="entry name" value="CHAPERONE SURA"/>
    <property type="match status" value="1"/>
</dbReference>
<keyword evidence="9 13" id="KW-0664">Pyridoxine biosynthesis</keyword>
<dbReference type="GO" id="GO:0000287">
    <property type="term" value="F:magnesium ion binding"/>
    <property type="evidence" value="ECO:0007669"/>
    <property type="project" value="UniProtKB-UniRule"/>
</dbReference>
<dbReference type="GO" id="GO:0003755">
    <property type="term" value="F:peptidyl-prolyl cis-trans isomerase activity"/>
    <property type="evidence" value="ECO:0007669"/>
    <property type="project" value="UniProtKB-UniRule"/>
</dbReference>
<keyword evidence="12 14" id="KW-0413">Isomerase</keyword>
<dbReference type="GO" id="GO:0043165">
    <property type="term" value="P:Gram-negative-bacterium-type cell outer membrane assembly"/>
    <property type="evidence" value="ECO:0007669"/>
    <property type="project" value="InterPro"/>
</dbReference>
<feature type="domain" description="PpiC" evidence="16">
    <location>
        <begin position="289"/>
        <end position="388"/>
    </location>
</feature>
<dbReference type="Pfam" id="PF04166">
    <property type="entry name" value="PdxA"/>
    <property type="match status" value="1"/>
</dbReference>
<evidence type="ECO:0000256" key="15">
    <source>
        <dbReference type="SAM" id="MobiDB-lite"/>
    </source>
</evidence>
<comment type="function">
    <text evidence="14">Chaperone involved in the correct folding and assembly of outer membrane proteins. Recognizes specific patterns of aromatic residues and the orientation of their side chains, which are found more frequently in integral outer membrane proteins. May act in both early periplasmic and late outer membrane-associated steps of protein maturation.</text>
</comment>
<dbReference type="InterPro" id="IPR046357">
    <property type="entry name" value="PPIase_dom_sf"/>
</dbReference>
<evidence type="ECO:0000256" key="2">
    <source>
        <dbReference type="ARBA" id="ARBA00022723"/>
    </source>
</evidence>
<evidence type="ECO:0000256" key="3">
    <source>
        <dbReference type="ARBA" id="ARBA00022729"/>
    </source>
</evidence>
<dbReference type="HAMAP" id="MF_01183">
    <property type="entry name" value="Chaperone_SurA"/>
    <property type="match status" value="1"/>
</dbReference>
<keyword evidence="4 14" id="KW-0677">Repeat</keyword>
<evidence type="ECO:0000256" key="12">
    <source>
        <dbReference type="ARBA" id="ARBA00023235"/>
    </source>
</evidence>
<dbReference type="EC" id="1.1.1.262" evidence="13"/>
<dbReference type="GO" id="GO:0030288">
    <property type="term" value="C:outer membrane-bounded periplasmic space"/>
    <property type="evidence" value="ECO:0007669"/>
    <property type="project" value="InterPro"/>
</dbReference>
<evidence type="ECO:0000256" key="7">
    <source>
        <dbReference type="ARBA" id="ARBA00023002"/>
    </source>
</evidence>
<dbReference type="GO" id="GO:0005737">
    <property type="term" value="C:cytoplasm"/>
    <property type="evidence" value="ECO:0007669"/>
    <property type="project" value="UniProtKB-SubCell"/>
</dbReference>
<keyword evidence="8 13" id="KW-0520">NAD</keyword>
<dbReference type="SUPFAM" id="SSF109998">
    <property type="entry name" value="Triger factor/SurA peptide-binding domain-like"/>
    <property type="match status" value="1"/>
</dbReference>
<keyword evidence="13" id="KW-0170">Cobalt</keyword>
<dbReference type="Pfam" id="PF09312">
    <property type="entry name" value="SurA_N"/>
    <property type="match status" value="1"/>
</dbReference>
<keyword evidence="13" id="KW-0460">Magnesium</keyword>
<dbReference type="GO" id="GO:0008615">
    <property type="term" value="P:pyridoxine biosynthetic process"/>
    <property type="evidence" value="ECO:0007669"/>
    <property type="project" value="UniProtKB-UniRule"/>
</dbReference>
<dbReference type="GO" id="GO:0050821">
    <property type="term" value="P:protein stabilization"/>
    <property type="evidence" value="ECO:0007669"/>
    <property type="project" value="InterPro"/>
</dbReference>
<dbReference type="Gene3D" id="3.40.718.10">
    <property type="entry name" value="Isopropylmalate Dehydrogenase"/>
    <property type="match status" value="1"/>
</dbReference>
<keyword evidence="1 13" id="KW-0963">Cytoplasm</keyword>
<keyword evidence="7 13" id="KW-0560">Oxidoreductase</keyword>
<feature type="region of interest" description="Disordered" evidence="15">
    <location>
        <begin position="436"/>
        <end position="472"/>
    </location>
</feature>
<organism evidence="17 18">
    <name type="scientific">Xanthomonas arboricola pv. pruni MAFF 301420</name>
    <dbReference type="NCBI Taxonomy" id="1418095"/>
    <lineage>
        <taxon>Bacteria</taxon>
        <taxon>Pseudomonadati</taxon>
        <taxon>Pseudomonadota</taxon>
        <taxon>Gammaproteobacteria</taxon>
        <taxon>Lysobacterales</taxon>
        <taxon>Lysobacteraceae</taxon>
        <taxon>Xanthomonas</taxon>
    </lineage>
</organism>
<comment type="miscellaneous">
    <text evidence="13">The active site is located at the dimer interface.</text>
</comment>
<dbReference type="SUPFAM" id="SSF53659">
    <property type="entry name" value="Isocitrate/Isopropylmalate dehydrogenase-like"/>
    <property type="match status" value="1"/>
</dbReference>
<keyword evidence="5 14" id="KW-0574">Periplasm</keyword>
<keyword evidence="2 13" id="KW-0479">Metal-binding</keyword>
<feature type="binding site" evidence="13">
    <location>
        <position position="749"/>
    </location>
    <ligand>
        <name>substrate</name>
    </ligand>
</feature>
<keyword evidence="6 13" id="KW-0521">NADP</keyword>
<dbReference type="GO" id="GO:0050897">
    <property type="term" value="F:cobalt ion binding"/>
    <property type="evidence" value="ECO:0007669"/>
    <property type="project" value="UniProtKB-UniRule"/>
</dbReference>
<dbReference type="GO" id="GO:0042823">
    <property type="term" value="P:pyridoxal phosphate biosynthetic process"/>
    <property type="evidence" value="ECO:0007669"/>
    <property type="project" value="UniProtKB-UniRule"/>
</dbReference>
<dbReference type="GO" id="GO:0042277">
    <property type="term" value="F:peptide binding"/>
    <property type="evidence" value="ECO:0007669"/>
    <property type="project" value="InterPro"/>
</dbReference>
<evidence type="ECO:0000256" key="14">
    <source>
        <dbReference type="HAMAP-Rule" id="MF_01183"/>
    </source>
</evidence>
<feature type="binding site" evidence="13">
    <location>
        <position position="604"/>
    </location>
    <ligand>
        <name>substrate</name>
    </ligand>
</feature>
<comment type="domain">
    <text evidence="14">The PPIase activity resides only in the second parvulin domain. The N-terminal region and the C-terminal tail are necessary and sufficient for the chaperone activity of SurA. The PPIase activity is dispensable for SurA to function as a chaperone. The N-terminal region and the C-terminal tail are also required for porin recognition.</text>
</comment>
<name>W4SL55_9XANT</name>
<evidence type="ECO:0000313" key="17">
    <source>
        <dbReference type="EMBL" id="GAE57256.1"/>
    </source>
</evidence>
<protein>
    <recommendedName>
        <fullName evidence="13 14">Multifunctional fusion protein</fullName>
    </recommendedName>
    <domain>
        <recommendedName>
            <fullName evidence="14">Chaperone SurA</fullName>
        </recommendedName>
        <alternativeName>
            <fullName evidence="14">Peptidyl-prolyl cis-trans isomerase SurA</fullName>
        </alternativeName>
        <alternativeName>
            <fullName evidence="14">Rotamase SurA</fullName>
            <shortName evidence="14">PPIase SurA</shortName>
            <ecNumber evidence="14">5.2.1.8</ecNumber>
        </alternativeName>
    </domain>
    <domain>
        <recommendedName>
            <fullName evidence="13">4-hydroxythreonine-4-phosphate dehydrogenase</fullName>
            <ecNumber evidence="13">1.1.1.262</ecNumber>
        </recommendedName>
        <alternativeName>
            <fullName evidence="13">4-(phosphohydroxy)-L-threonine dehydrogenase</fullName>
        </alternativeName>
    </domain>
</protein>
<dbReference type="InterPro" id="IPR027304">
    <property type="entry name" value="Trigger_fact/SurA_dom_sf"/>
</dbReference>
<feature type="compositionally biased region" description="Low complexity" evidence="15">
    <location>
        <begin position="440"/>
        <end position="459"/>
    </location>
</feature>
<evidence type="ECO:0000313" key="18">
    <source>
        <dbReference type="Proteomes" id="UP000019084"/>
    </source>
</evidence>
<dbReference type="GO" id="GO:0050570">
    <property type="term" value="F:4-hydroxythreonine-4-phosphate dehydrogenase activity"/>
    <property type="evidence" value="ECO:0007669"/>
    <property type="project" value="UniProtKB-UniRule"/>
</dbReference>
<feature type="binding site" evidence="13">
    <location>
        <position position="632"/>
    </location>
    <ligand>
        <name>a divalent metal cation</name>
        <dbReference type="ChEBI" id="CHEBI:60240"/>
        <note>ligand shared between dimeric partners</note>
    </ligand>
</feature>
<dbReference type="GO" id="GO:0051082">
    <property type="term" value="F:unfolded protein binding"/>
    <property type="evidence" value="ECO:0007669"/>
    <property type="project" value="UniProtKB-UniRule"/>
</dbReference>
<feature type="binding site" evidence="13">
    <location>
        <position position="677"/>
    </location>
    <ligand>
        <name>a divalent metal cation</name>
        <dbReference type="ChEBI" id="CHEBI:60240"/>
        <note>ligand shared between dimeric partners</note>
    </ligand>
</feature>
<keyword evidence="3 14" id="KW-0732">Signal</keyword>
<keyword evidence="11 14" id="KW-0143">Chaperone</keyword>
<dbReference type="InterPro" id="IPR023034">
    <property type="entry name" value="PPIase_SurA"/>
</dbReference>
<dbReference type="EMBL" id="BAVC01000326">
    <property type="protein sequence ID" value="GAE57256.1"/>
    <property type="molecule type" value="Genomic_DNA"/>
</dbReference>
<evidence type="ECO:0000256" key="1">
    <source>
        <dbReference type="ARBA" id="ARBA00022490"/>
    </source>
</evidence>